<reference evidence="7" key="2">
    <citation type="submission" date="2022-10" db="EMBL/GenBank/DDBJ databases">
        <authorList>
            <consortium name="ENA_rothamsted_submissions"/>
            <consortium name="culmorum"/>
            <person name="King R."/>
        </authorList>
    </citation>
    <scope>NUCLEOTIDE SEQUENCE</scope>
</reference>
<evidence type="ECO:0000313" key="8">
    <source>
        <dbReference type="Proteomes" id="UP001153620"/>
    </source>
</evidence>
<evidence type="ECO:0000256" key="3">
    <source>
        <dbReference type="ARBA" id="ARBA00023315"/>
    </source>
</evidence>
<feature type="domain" description="Acyltransferase C-terminal" evidence="6">
    <location>
        <begin position="190"/>
        <end position="262"/>
    </location>
</feature>
<dbReference type="PANTHER" id="PTHR10983:SF24">
    <property type="entry name" value="1-ACYLGLYCEROL-3-PHOSPHATE O-ACYLTRANSFERASE 3, ISOFORM E-RELATED"/>
    <property type="match status" value="1"/>
</dbReference>
<dbReference type="CDD" id="cd07990">
    <property type="entry name" value="LPLAT_LCLAT1-like"/>
    <property type="match status" value="1"/>
</dbReference>
<evidence type="ECO:0008006" key="9">
    <source>
        <dbReference type="Google" id="ProtNLM"/>
    </source>
</evidence>
<evidence type="ECO:0000256" key="1">
    <source>
        <dbReference type="ARBA" id="ARBA00008655"/>
    </source>
</evidence>
<evidence type="ECO:0000313" key="7">
    <source>
        <dbReference type="EMBL" id="CAG9807014.1"/>
    </source>
</evidence>
<dbReference type="PANTHER" id="PTHR10983">
    <property type="entry name" value="1-ACYLGLYCEROL-3-PHOSPHATE ACYLTRANSFERASE-RELATED"/>
    <property type="match status" value="1"/>
</dbReference>
<evidence type="ECO:0000259" key="6">
    <source>
        <dbReference type="Pfam" id="PF16076"/>
    </source>
</evidence>
<evidence type="ECO:0000256" key="2">
    <source>
        <dbReference type="ARBA" id="ARBA00022679"/>
    </source>
</evidence>
<dbReference type="Proteomes" id="UP001153620">
    <property type="component" value="Chromosome 3"/>
</dbReference>
<keyword evidence="4" id="KW-0472">Membrane</keyword>
<dbReference type="EMBL" id="OU895879">
    <property type="protein sequence ID" value="CAG9807014.1"/>
    <property type="molecule type" value="Genomic_DNA"/>
</dbReference>
<sequence>MGIDEAVFFYEHWSNSEIIFHCKQSDYEALKHEKVFVITNHSHDIDILLWMVIMNHFQKLGNDICYAKDFVKHIPFIGWHIYLSQHIRLKLCYEEDKNTIETRFRDIAANASDVWVVFMPEGPRLTKERHAESIKFALDRNLQPLMHHLVPKSKGIAVSYEALRQQGYKTIVNAQIAFDAKKFSQPKFSSMMQCRKMQAHVYFERIPFDSIEPTFDGIYKMFKSKDELHESFIERGNFNKNGNLKKILMQNHKSILINFICWSALWMVVTIVGGYSVIVHLYYKDMQNYSNLVTLVRIACDIHDYTYIYLRPILY</sequence>
<keyword evidence="2" id="KW-0808">Transferase</keyword>
<keyword evidence="8" id="KW-1185">Reference proteome</keyword>
<accession>A0A9N9RXU0</accession>
<comment type="similarity">
    <text evidence="1">Belongs to the 1-acyl-sn-glycerol-3-phosphate acyltransferase family.</text>
</comment>
<evidence type="ECO:0000259" key="5">
    <source>
        <dbReference type="Pfam" id="PF01553"/>
    </source>
</evidence>
<dbReference type="Pfam" id="PF16076">
    <property type="entry name" value="Acyltransf_C"/>
    <property type="match status" value="1"/>
</dbReference>
<keyword evidence="4" id="KW-1133">Transmembrane helix</keyword>
<reference evidence="7" key="1">
    <citation type="submission" date="2022-01" db="EMBL/GenBank/DDBJ databases">
        <authorList>
            <person name="King R."/>
        </authorList>
    </citation>
    <scope>NUCLEOTIDE SEQUENCE</scope>
</reference>
<dbReference type="InterPro" id="IPR002123">
    <property type="entry name" value="Plipid/glycerol_acylTrfase"/>
</dbReference>
<protein>
    <recommendedName>
        <fullName evidence="9">Phospholipid/glycerol acyltransferase domain-containing protein</fullName>
    </recommendedName>
</protein>
<dbReference type="GO" id="GO:0003841">
    <property type="term" value="F:1-acylglycerol-3-phosphate O-acyltransferase activity"/>
    <property type="evidence" value="ECO:0007669"/>
    <property type="project" value="TreeGrafter"/>
</dbReference>
<gene>
    <name evidence="7" type="ORF">CHIRRI_LOCUS9866</name>
</gene>
<feature type="domain" description="Phospholipid/glycerol acyltransferase" evidence="5">
    <location>
        <begin position="27"/>
        <end position="130"/>
    </location>
</feature>
<name>A0A9N9RXU0_9DIPT</name>
<organism evidence="7 8">
    <name type="scientific">Chironomus riparius</name>
    <dbReference type="NCBI Taxonomy" id="315576"/>
    <lineage>
        <taxon>Eukaryota</taxon>
        <taxon>Metazoa</taxon>
        <taxon>Ecdysozoa</taxon>
        <taxon>Arthropoda</taxon>
        <taxon>Hexapoda</taxon>
        <taxon>Insecta</taxon>
        <taxon>Pterygota</taxon>
        <taxon>Neoptera</taxon>
        <taxon>Endopterygota</taxon>
        <taxon>Diptera</taxon>
        <taxon>Nematocera</taxon>
        <taxon>Chironomoidea</taxon>
        <taxon>Chironomidae</taxon>
        <taxon>Chironominae</taxon>
        <taxon>Chironomus</taxon>
    </lineage>
</organism>
<evidence type="ECO:0000256" key="4">
    <source>
        <dbReference type="SAM" id="Phobius"/>
    </source>
</evidence>
<keyword evidence="4" id="KW-0812">Transmembrane</keyword>
<keyword evidence="3" id="KW-0012">Acyltransferase</keyword>
<feature type="transmembrane region" description="Helical" evidence="4">
    <location>
        <begin position="255"/>
        <end position="283"/>
    </location>
</feature>
<dbReference type="OrthoDB" id="189226at2759"/>
<dbReference type="AlphaFoldDB" id="A0A9N9RXU0"/>
<proteinExistence type="inferred from homology"/>
<dbReference type="Pfam" id="PF01553">
    <property type="entry name" value="Acyltransferase"/>
    <property type="match status" value="1"/>
</dbReference>
<dbReference type="GO" id="GO:0012505">
    <property type="term" value="C:endomembrane system"/>
    <property type="evidence" value="ECO:0007669"/>
    <property type="project" value="TreeGrafter"/>
</dbReference>
<dbReference type="InterPro" id="IPR032098">
    <property type="entry name" value="Acyltransf_C"/>
</dbReference>